<protein>
    <recommendedName>
        <fullName evidence="3">Phr family secreted Rap phosphatase inhibitor</fullName>
    </recommendedName>
</protein>
<accession>A0A158RIB9</accession>
<organism evidence="1 2">
    <name type="scientific">Bacillus cereus (strain 03BB102)</name>
    <dbReference type="NCBI Taxonomy" id="572264"/>
    <lineage>
        <taxon>Bacteria</taxon>
        <taxon>Bacillati</taxon>
        <taxon>Bacillota</taxon>
        <taxon>Bacilli</taxon>
        <taxon>Bacillales</taxon>
        <taxon>Bacillaceae</taxon>
        <taxon>Bacillus</taxon>
        <taxon>Bacillus cereus group</taxon>
    </lineage>
</organism>
<dbReference type="AlphaFoldDB" id="A0A158RIB9"/>
<dbReference type="EMBL" id="CP001407">
    <property type="protein sequence ID" value="ACO26764.1"/>
    <property type="molecule type" value="Genomic_DNA"/>
</dbReference>
<sequence>MKRMISSSIGFIITLVLLNGVNVSTDQTKVNTTSVIQYTHGEPWG</sequence>
<dbReference type="InterPro" id="IPR030968">
    <property type="entry name" value="RapG/K_inhib"/>
</dbReference>
<gene>
    <name evidence="1" type="ordered locus">BCA_1013</name>
</gene>
<dbReference type="Proteomes" id="UP000002210">
    <property type="component" value="Chromosome"/>
</dbReference>
<evidence type="ECO:0000313" key="2">
    <source>
        <dbReference type="Proteomes" id="UP000002210"/>
    </source>
</evidence>
<proteinExistence type="predicted"/>
<name>A0A158RIB9_BACC3</name>
<evidence type="ECO:0008006" key="3">
    <source>
        <dbReference type="Google" id="ProtNLM"/>
    </source>
</evidence>
<dbReference type="KEGG" id="bcx:BCA_1013"/>
<evidence type="ECO:0000313" key="1">
    <source>
        <dbReference type="EMBL" id="ACO26764.1"/>
    </source>
</evidence>
<dbReference type="RefSeq" id="WP_000827127.1">
    <property type="nucleotide sequence ID" value="NC_012472.1"/>
</dbReference>
<reference evidence="1 2" key="1">
    <citation type="submission" date="2009-02" db="EMBL/GenBank/DDBJ databases">
        <title>Genome sequence of Bacillus cereus 03BB102.</title>
        <authorList>
            <person name="Dodson R.J."/>
            <person name="Jackson P."/>
            <person name="Munk A.C."/>
            <person name="Brettin T."/>
            <person name="Bruce D."/>
            <person name="Detter C."/>
            <person name="Tapia R."/>
            <person name="Han C."/>
            <person name="Sutton G."/>
            <person name="Sims D."/>
        </authorList>
    </citation>
    <scope>NUCLEOTIDE SEQUENCE [LARGE SCALE GENOMIC DNA]</scope>
    <source>
        <strain evidence="1 2">03BB102</strain>
    </source>
</reference>
<dbReference type="PATRIC" id="fig|572264.18.peg.957"/>
<dbReference type="NCBIfam" id="TIGR04429">
    <property type="entry name" value="Phr_nterm"/>
    <property type="match status" value="1"/>
</dbReference>